<gene>
    <name evidence="1" type="ORF">AOPFMNJM_2186</name>
</gene>
<accession>A0ABQ4SYL8</accession>
<protein>
    <submittedName>
        <fullName evidence="1">Uncharacterized protein</fullName>
    </submittedName>
</protein>
<dbReference type="Proteomes" id="UP001055102">
    <property type="component" value="Unassembled WGS sequence"/>
</dbReference>
<evidence type="ECO:0000313" key="2">
    <source>
        <dbReference type="Proteomes" id="UP001055102"/>
    </source>
</evidence>
<dbReference type="EMBL" id="BPQR01000036">
    <property type="protein sequence ID" value="GJE06864.1"/>
    <property type="molecule type" value="Genomic_DNA"/>
</dbReference>
<reference evidence="1" key="1">
    <citation type="journal article" date="2021" name="Front. Microbiol.">
        <title>Comprehensive Comparative Genomics and Phenotyping of Methylobacterium Species.</title>
        <authorList>
            <person name="Alessa O."/>
            <person name="Ogura Y."/>
            <person name="Fujitani Y."/>
            <person name="Takami H."/>
            <person name="Hayashi T."/>
            <person name="Sahin N."/>
            <person name="Tani A."/>
        </authorList>
    </citation>
    <scope>NUCLEOTIDE SEQUENCE</scope>
    <source>
        <strain evidence="1">LMG 23639</strain>
    </source>
</reference>
<name>A0ABQ4SYL8_9HYPH</name>
<proteinExistence type="predicted"/>
<reference evidence="1" key="2">
    <citation type="submission" date="2021-08" db="EMBL/GenBank/DDBJ databases">
        <authorList>
            <person name="Tani A."/>
            <person name="Ola A."/>
            <person name="Ogura Y."/>
            <person name="Katsura K."/>
            <person name="Hayashi T."/>
        </authorList>
    </citation>
    <scope>NUCLEOTIDE SEQUENCE</scope>
    <source>
        <strain evidence="1">LMG 23639</strain>
    </source>
</reference>
<comment type="caution">
    <text evidence="1">The sequence shown here is derived from an EMBL/GenBank/DDBJ whole genome shotgun (WGS) entry which is preliminary data.</text>
</comment>
<dbReference type="RefSeq" id="WP_163473598.1">
    <property type="nucleotide sequence ID" value="NZ_BPQR01000036.1"/>
</dbReference>
<evidence type="ECO:0000313" key="1">
    <source>
        <dbReference type="EMBL" id="GJE06864.1"/>
    </source>
</evidence>
<sequence>MFRIEHRDHTKRWKRFTRDPRFNTERAAWDYIATLDPDGIVDTQLFRVMPIE</sequence>
<keyword evidence="2" id="KW-1185">Reference proteome</keyword>
<organism evidence="1 2">
    <name type="scientific">Methylobacterium jeotgali</name>
    <dbReference type="NCBI Taxonomy" id="381630"/>
    <lineage>
        <taxon>Bacteria</taxon>
        <taxon>Pseudomonadati</taxon>
        <taxon>Pseudomonadota</taxon>
        <taxon>Alphaproteobacteria</taxon>
        <taxon>Hyphomicrobiales</taxon>
        <taxon>Methylobacteriaceae</taxon>
        <taxon>Methylobacterium</taxon>
    </lineage>
</organism>